<comment type="caution">
    <text evidence="3">The sequence shown here is derived from an EMBL/GenBank/DDBJ whole genome shotgun (WGS) entry which is preliminary data.</text>
</comment>
<dbReference type="Pfam" id="PF11742">
    <property type="entry name" value="DUF3302"/>
    <property type="match status" value="1"/>
</dbReference>
<evidence type="ECO:0008006" key="5">
    <source>
        <dbReference type="Google" id="ProtNLM"/>
    </source>
</evidence>
<dbReference type="AlphaFoldDB" id="A0A423IFM7"/>
<dbReference type="EMBL" id="MOBK01000001">
    <property type="protein sequence ID" value="RON24234.1"/>
    <property type="molecule type" value="Genomic_DNA"/>
</dbReference>
<proteinExistence type="predicted"/>
<keyword evidence="2" id="KW-1133">Transmembrane helix</keyword>
<accession>A0A423IFM7</accession>
<evidence type="ECO:0000256" key="1">
    <source>
        <dbReference type="SAM" id="MobiDB-lite"/>
    </source>
</evidence>
<feature type="region of interest" description="Disordered" evidence="1">
    <location>
        <begin position="104"/>
        <end position="123"/>
    </location>
</feature>
<dbReference type="RefSeq" id="WP_123431637.1">
    <property type="nucleotide sequence ID" value="NZ_MOBK01000001.1"/>
</dbReference>
<feature type="transmembrane region" description="Helical" evidence="2">
    <location>
        <begin position="6"/>
        <end position="24"/>
    </location>
</feature>
<evidence type="ECO:0000313" key="3">
    <source>
        <dbReference type="EMBL" id="RON24234.1"/>
    </source>
</evidence>
<reference evidence="3 4" key="1">
    <citation type="submission" date="2016-10" db="EMBL/GenBank/DDBJ databases">
        <title>Comparative genome analysis of multiple Pseudomonas spp. focuses on biocontrol and plant growth promoting traits.</title>
        <authorList>
            <person name="Tao X.-Y."/>
            <person name="Taylor C.G."/>
        </authorList>
    </citation>
    <scope>NUCLEOTIDE SEQUENCE [LARGE SCALE GENOMIC DNA]</scope>
    <source>
        <strain evidence="3 4">38D7</strain>
    </source>
</reference>
<name>A0A423IFM7_9PSED</name>
<dbReference type="InterPro" id="IPR011223">
    <property type="entry name" value="UCP028770"/>
</dbReference>
<gene>
    <name evidence="3" type="ORF">BK660_00770</name>
</gene>
<organism evidence="3 4">
    <name type="scientific">Pseudomonas brassicacearum</name>
    <dbReference type="NCBI Taxonomy" id="930166"/>
    <lineage>
        <taxon>Bacteria</taxon>
        <taxon>Pseudomonadati</taxon>
        <taxon>Pseudomonadota</taxon>
        <taxon>Gammaproteobacteria</taxon>
        <taxon>Pseudomonadales</taxon>
        <taxon>Pseudomonadaceae</taxon>
        <taxon>Pseudomonas</taxon>
    </lineage>
</organism>
<feature type="transmembrane region" description="Helical" evidence="2">
    <location>
        <begin position="45"/>
        <end position="65"/>
    </location>
</feature>
<dbReference type="Proteomes" id="UP000285636">
    <property type="component" value="Unassembled WGS sequence"/>
</dbReference>
<keyword evidence="2" id="KW-0812">Transmembrane</keyword>
<dbReference type="PIRSF" id="PIRSF028770">
    <property type="entry name" value="UCP028770"/>
    <property type="match status" value="1"/>
</dbReference>
<sequence>MLDYFALGLLFFVGLVLFYGIIALHDIPYEIAVHRNHPHQDAIHATGWVSLFTLHALWPFLWIWAMAYREDRGWGFGDGKSPQVHVAHLEQQVADLQSRIERLETATGTARGNPASDNRGEGI</sequence>
<evidence type="ECO:0000313" key="4">
    <source>
        <dbReference type="Proteomes" id="UP000285636"/>
    </source>
</evidence>
<protein>
    <recommendedName>
        <fullName evidence="5">DUF3302 domain-containing protein</fullName>
    </recommendedName>
</protein>
<evidence type="ECO:0000256" key="2">
    <source>
        <dbReference type="SAM" id="Phobius"/>
    </source>
</evidence>
<keyword evidence="2" id="KW-0472">Membrane</keyword>